<evidence type="ECO:0000313" key="1">
    <source>
        <dbReference type="EMBL" id="MCZ4719832.1"/>
    </source>
</evidence>
<dbReference type="AlphaFoldDB" id="A0AAP3HEU4"/>
<dbReference type="EMBL" id="JAPXIC010000074">
    <property type="protein sequence ID" value="MCZ4719832.1"/>
    <property type="molecule type" value="Genomic_DNA"/>
</dbReference>
<sequence>MNNTETDDAFNELNNLLQLLLPELNAFKDLVKDMAKVDSPYQKSFNHIVILLNMTESQIQSNIDIQKTIILIVKELNSFSQILDKISTDHDVIELYSKGDLLDKCVNLQTNLIKKFGSS</sequence>
<dbReference type="RefSeq" id="WP_061821057.1">
    <property type="nucleotide sequence ID" value="NZ_CP114576.1"/>
</dbReference>
<comment type="caution">
    <text evidence="1">The sequence shown here is derived from an EMBL/GenBank/DDBJ whole genome shotgun (WGS) entry which is preliminary data.</text>
</comment>
<dbReference type="Proteomes" id="UP001071279">
    <property type="component" value="Unassembled WGS sequence"/>
</dbReference>
<organism evidence="1 2">
    <name type="scientific">Legionella pneumophila</name>
    <dbReference type="NCBI Taxonomy" id="446"/>
    <lineage>
        <taxon>Bacteria</taxon>
        <taxon>Pseudomonadati</taxon>
        <taxon>Pseudomonadota</taxon>
        <taxon>Gammaproteobacteria</taxon>
        <taxon>Legionellales</taxon>
        <taxon>Legionellaceae</taxon>
        <taxon>Legionella</taxon>
    </lineage>
</organism>
<protein>
    <submittedName>
        <fullName evidence="1">Uncharacterized protein</fullName>
    </submittedName>
</protein>
<name>A0AAP3HEU4_LEGPN</name>
<evidence type="ECO:0000313" key="2">
    <source>
        <dbReference type="Proteomes" id="UP001071279"/>
    </source>
</evidence>
<proteinExistence type="predicted"/>
<reference evidence="1" key="1">
    <citation type="submission" date="2022-12" db="EMBL/GenBank/DDBJ databases">
        <title>Comparative genomics of Legionella pneumophila isolates from the West Bank and Germany support molecular epidemiology of Legionnaires disease.</title>
        <authorList>
            <person name="Zayed A.R."/>
            <person name="Bitar D.M."/>
            <person name="Steinert M."/>
            <person name="Lueck C."/>
            <person name="Brettar I."/>
            <person name="Hoefle M.G."/>
            <person name="Bunk B."/>
        </authorList>
    </citation>
    <scope>NUCLEOTIDE SEQUENCE</scope>
    <source>
        <strain evidence="1">H23</strain>
    </source>
</reference>
<gene>
    <name evidence="1" type="ORF">O6C86_11485</name>
</gene>
<accession>A0AAP3HEU4</accession>